<dbReference type="Pfam" id="PF01037">
    <property type="entry name" value="AsnC_trans_reg"/>
    <property type="match status" value="1"/>
</dbReference>
<reference evidence="6" key="1">
    <citation type="journal article" date="2019" name="Int. J. Syst. Evol. Microbiol.">
        <title>The Global Catalogue of Microorganisms (GCM) 10K type strain sequencing project: providing services to taxonomists for standard genome sequencing and annotation.</title>
        <authorList>
            <consortium name="The Broad Institute Genomics Platform"/>
            <consortium name="The Broad Institute Genome Sequencing Center for Infectious Disease"/>
            <person name="Wu L."/>
            <person name="Ma J."/>
        </authorList>
    </citation>
    <scope>NUCLEOTIDE SEQUENCE [LARGE SCALE GENOMIC DNA]</scope>
    <source>
        <strain evidence="6">CGMCC 4.6997</strain>
    </source>
</reference>
<dbReference type="Proteomes" id="UP001596039">
    <property type="component" value="Unassembled WGS sequence"/>
</dbReference>
<dbReference type="SUPFAM" id="SSF54909">
    <property type="entry name" value="Dimeric alpha+beta barrel"/>
    <property type="match status" value="1"/>
</dbReference>
<dbReference type="InterPro" id="IPR000485">
    <property type="entry name" value="AsnC-type_HTH_dom"/>
</dbReference>
<dbReference type="PANTHER" id="PTHR30154:SF34">
    <property type="entry name" value="TRANSCRIPTIONAL REGULATOR AZLB"/>
    <property type="match status" value="1"/>
</dbReference>
<dbReference type="SMART" id="SM00344">
    <property type="entry name" value="HTH_ASNC"/>
    <property type="match status" value="1"/>
</dbReference>
<accession>A0ABW0NK63</accession>
<keyword evidence="3" id="KW-0804">Transcription</keyword>
<evidence type="ECO:0000256" key="3">
    <source>
        <dbReference type="ARBA" id="ARBA00023163"/>
    </source>
</evidence>
<dbReference type="InterPro" id="IPR019888">
    <property type="entry name" value="Tscrpt_reg_AsnC-like"/>
</dbReference>
<feature type="domain" description="HTH asnC-type" evidence="4">
    <location>
        <begin position="4"/>
        <end position="47"/>
    </location>
</feature>
<dbReference type="InterPro" id="IPR036388">
    <property type="entry name" value="WH-like_DNA-bd_sf"/>
</dbReference>
<dbReference type="InterPro" id="IPR019887">
    <property type="entry name" value="Tscrpt_reg_AsnC/Lrp_C"/>
</dbReference>
<dbReference type="EMBL" id="JBHSMG010000001">
    <property type="protein sequence ID" value="MFC5500759.1"/>
    <property type="molecule type" value="Genomic_DNA"/>
</dbReference>
<evidence type="ECO:0000313" key="6">
    <source>
        <dbReference type="Proteomes" id="UP001596039"/>
    </source>
</evidence>
<dbReference type="CDD" id="cd00090">
    <property type="entry name" value="HTH_ARSR"/>
    <property type="match status" value="1"/>
</dbReference>
<evidence type="ECO:0000259" key="4">
    <source>
        <dbReference type="PROSITE" id="PS50956"/>
    </source>
</evidence>
<evidence type="ECO:0000256" key="1">
    <source>
        <dbReference type="ARBA" id="ARBA00023015"/>
    </source>
</evidence>
<dbReference type="Gene3D" id="3.30.70.920">
    <property type="match status" value="1"/>
</dbReference>
<keyword evidence="1" id="KW-0805">Transcription regulation</keyword>
<keyword evidence="2" id="KW-0238">DNA-binding</keyword>
<dbReference type="Pfam" id="PF13404">
    <property type="entry name" value="HTH_AsnC-type"/>
    <property type="match status" value="1"/>
</dbReference>
<dbReference type="InterPro" id="IPR011008">
    <property type="entry name" value="Dimeric_a/b-barrel"/>
</dbReference>
<evidence type="ECO:0000256" key="2">
    <source>
        <dbReference type="ARBA" id="ARBA00023125"/>
    </source>
</evidence>
<comment type="caution">
    <text evidence="5">The sequence shown here is derived from an EMBL/GenBank/DDBJ whole genome shotgun (WGS) entry which is preliminary data.</text>
</comment>
<sequence>MPELDSTDARILLALRENARLSGVELAQRLGLSRNTVQSRLARLESSDLLGPVDRRVHHRALGYPLTAFVTARADQHRLASIEHDLAAIPQVVEVHGIAGKDDVIIRVVARDADDLYRIAGLILTVPGIERTEVSLSVREMVPYRTAPLLRAIANGRTPTAETTR</sequence>
<dbReference type="PROSITE" id="PS50956">
    <property type="entry name" value="HTH_ASNC_2"/>
    <property type="match status" value="1"/>
</dbReference>
<dbReference type="InterPro" id="IPR011991">
    <property type="entry name" value="ArsR-like_HTH"/>
</dbReference>
<keyword evidence="6" id="KW-1185">Reference proteome</keyword>
<dbReference type="InterPro" id="IPR036390">
    <property type="entry name" value="WH_DNA-bd_sf"/>
</dbReference>
<protein>
    <submittedName>
        <fullName evidence="5">Lrp/AsnC family transcriptional regulator</fullName>
    </submittedName>
</protein>
<evidence type="ECO:0000313" key="5">
    <source>
        <dbReference type="EMBL" id="MFC5500759.1"/>
    </source>
</evidence>
<organism evidence="5 6">
    <name type="scientific">Lysinimonas soli</name>
    <dbReference type="NCBI Taxonomy" id="1074233"/>
    <lineage>
        <taxon>Bacteria</taxon>
        <taxon>Bacillati</taxon>
        <taxon>Actinomycetota</taxon>
        <taxon>Actinomycetes</taxon>
        <taxon>Micrococcales</taxon>
        <taxon>Microbacteriaceae</taxon>
        <taxon>Lysinimonas</taxon>
    </lineage>
</organism>
<dbReference type="Gene3D" id="1.10.10.10">
    <property type="entry name" value="Winged helix-like DNA-binding domain superfamily/Winged helix DNA-binding domain"/>
    <property type="match status" value="1"/>
</dbReference>
<dbReference type="RefSeq" id="WP_386738369.1">
    <property type="nucleotide sequence ID" value="NZ_JBHSMG010000001.1"/>
</dbReference>
<dbReference type="PANTHER" id="PTHR30154">
    <property type="entry name" value="LEUCINE-RESPONSIVE REGULATORY PROTEIN"/>
    <property type="match status" value="1"/>
</dbReference>
<name>A0ABW0NK63_9MICO</name>
<gene>
    <name evidence="5" type="ORF">ACFPJ4_00740</name>
</gene>
<dbReference type="SUPFAM" id="SSF46785">
    <property type="entry name" value="Winged helix' DNA-binding domain"/>
    <property type="match status" value="1"/>
</dbReference>
<dbReference type="PRINTS" id="PR00033">
    <property type="entry name" value="HTHASNC"/>
</dbReference>
<proteinExistence type="predicted"/>